<accession>A0AA38PPI4</accession>
<feature type="non-terminal residue" evidence="1">
    <location>
        <position position="1"/>
    </location>
</feature>
<gene>
    <name evidence="1" type="ORF">F5890DRAFT_1421457</name>
</gene>
<reference evidence="1" key="1">
    <citation type="submission" date="2022-08" db="EMBL/GenBank/DDBJ databases">
        <authorList>
            <consortium name="DOE Joint Genome Institute"/>
            <person name="Min B."/>
            <person name="Riley R."/>
            <person name="Sierra-Patev S."/>
            <person name="Naranjo-Ortiz M."/>
            <person name="Looney B."/>
            <person name="Konkel Z."/>
            <person name="Slot J.C."/>
            <person name="Sakamoto Y."/>
            <person name="Steenwyk J.L."/>
            <person name="Rokas A."/>
            <person name="Carro J."/>
            <person name="Camarero S."/>
            <person name="Ferreira P."/>
            <person name="Molpeceres G."/>
            <person name="Ruiz-Duenas F.J."/>
            <person name="Serrano A."/>
            <person name="Henrissat B."/>
            <person name="Drula E."/>
            <person name="Hughes K.W."/>
            <person name="Mata J.L."/>
            <person name="Ishikawa N.K."/>
            <person name="Vargas-Isla R."/>
            <person name="Ushijima S."/>
            <person name="Smith C.A."/>
            <person name="Ahrendt S."/>
            <person name="Andreopoulos W."/>
            <person name="He G."/>
            <person name="Labutti K."/>
            <person name="Lipzen A."/>
            <person name="Ng V."/>
            <person name="Sandor L."/>
            <person name="Barry K."/>
            <person name="Martinez A.T."/>
            <person name="Xiao Y."/>
            <person name="Gibbons J.G."/>
            <person name="Terashima K."/>
            <person name="Hibbett D.S."/>
            <person name="Grigoriev I.V."/>
        </authorList>
    </citation>
    <scope>NUCLEOTIDE SEQUENCE</scope>
    <source>
        <strain evidence="1">TFB7829</strain>
    </source>
</reference>
<dbReference type="EMBL" id="MU802366">
    <property type="protein sequence ID" value="KAJ3979367.1"/>
    <property type="molecule type" value="Genomic_DNA"/>
</dbReference>
<evidence type="ECO:0000313" key="1">
    <source>
        <dbReference type="EMBL" id="KAJ3979367.1"/>
    </source>
</evidence>
<proteinExistence type="predicted"/>
<name>A0AA38PPI4_9AGAR</name>
<dbReference type="AlphaFoldDB" id="A0AA38PPI4"/>
<dbReference type="Proteomes" id="UP001163850">
    <property type="component" value="Unassembled WGS sequence"/>
</dbReference>
<protein>
    <recommendedName>
        <fullName evidence="3">Tc1-like transposase DDE domain-containing protein</fullName>
    </recommendedName>
</protein>
<evidence type="ECO:0008006" key="3">
    <source>
        <dbReference type="Google" id="ProtNLM"/>
    </source>
</evidence>
<sequence length="114" mass="12963">RYSMLPALSLDGILHLDIQDWSFTTASFNAFVDGLLNVMNPFPGKNSIVVMDNASIYKSHALREMAFSAIKVWIQANNDYSHVELDGHADCDPYMMLWRAVFETVTPEKAEGWY</sequence>
<comment type="caution">
    <text evidence="1">The sequence shown here is derived from an EMBL/GenBank/DDBJ whole genome shotgun (WGS) entry which is preliminary data.</text>
</comment>
<evidence type="ECO:0000313" key="2">
    <source>
        <dbReference type="Proteomes" id="UP001163850"/>
    </source>
</evidence>
<organism evidence="1 2">
    <name type="scientific">Lentinula detonsa</name>
    <dbReference type="NCBI Taxonomy" id="2804962"/>
    <lineage>
        <taxon>Eukaryota</taxon>
        <taxon>Fungi</taxon>
        <taxon>Dikarya</taxon>
        <taxon>Basidiomycota</taxon>
        <taxon>Agaricomycotina</taxon>
        <taxon>Agaricomycetes</taxon>
        <taxon>Agaricomycetidae</taxon>
        <taxon>Agaricales</taxon>
        <taxon>Marasmiineae</taxon>
        <taxon>Omphalotaceae</taxon>
        <taxon>Lentinula</taxon>
    </lineage>
</organism>